<dbReference type="Proteomes" id="UP000550401">
    <property type="component" value="Unassembled WGS sequence"/>
</dbReference>
<keyword evidence="3" id="KW-1185">Reference proteome</keyword>
<protein>
    <recommendedName>
        <fullName evidence="1">RES domain-containing protein</fullName>
    </recommendedName>
</protein>
<gene>
    <name evidence="2" type="ORF">FHW12_001844</name>
</gene>
<dbReference type="RefSeq" id="WP_182530681.1">
    <property type="nucleotide sequence ID" value="NZ_JACGXL010000002.1"/>
</dbReference>
<dbReference type="InterPro" id="IPR014914">
    <property type="entry name" value="RES_dom"/>
</dbReference>
<comment type="caution">
    <text evidence="2">The sequence shown here is derived from an EMBL/GenBank/DDBJ whole genome shotgun (WGS) entry which is preliminary data.</text>
</comment>
<organism evidence="2 3">
    <name type="scientific">Dokdonella fugitiva</name>
    <dbReference type="NCBI Taxonomy" id="328517"/>
    <lineage>
        <taxon>Bacteria</taxon>
        <taxon>Pseudomonadati</taxon>
        <taxon>Pseudomonadota</taxon>
        <taxon>Gammaproteobacteria</taxon>
        <taxon>Lysobacterales</taxon>
        <taxon>Rhodanobacteraceae</taxon>
        <taxon>Dokdonella</taxon>
    </lineage>
</organism>
<evidence type="ECO:0000313" key="3">
    <source>
        <dbReference type="Proteomes" id="UP000550401"/>
    </source>
</evidence>
<proteinExistence type="predicted"/>
<feature type="domain" description="RES" evidence="1">
    <location>
        <begin position="70"/>
        <end position="205"/>
    </location>
</feature>
<dbReference type="AlphaFoldDB" id="A0A839F3L2"/>
<dbReference type="SMART" id="SM00953">
    <property type="entry name" value="RES"/>
    <property type="match status" value="1"/>
</dbReference>
<sequence>MNIPTLDALRKAARRISMKPWRVVEAQHRASTMRLVDTLAEQRVLEDLLEAGKPPLPAEAAHLHYLLATPFRYPAPPPAGSRFRGIGDPGVWYGAAAVHTALAEVAYWRLRFLADSPATPDLPPVPHTVFRAAVAGQAIVLGDAPFARQSTLWQDPASYVATQALARGAREAGIALIRYASVRDPQHRACAAVLTPKAFRASEPLEQHGWLIKVTRARVLAQTSFGTERVAFEASELGFAVGAGMKAEERS</sequence>
<accession>A0A839F3L2</accession>
<dbReference type="Pfam" id="PF08808">
    <property type="entry name" value="RES"/>
    <property type="match status" value="1"/>
</dbReference>
<evidence type="ECO:0000259" key="1">
    <source>
        <dbReference type="SMART" id="SM00953"/>
    </source>
</evidence>
<dbReference type="EMBL" id="JACGXL010000002">
    <property type="protein sequence ID" value="MBA8887630.1"/>
    <property type="molecule type" value="Genomic_DNA"/>
</dbReference>
<name>A0A839F3L2_9GAMM</name>
<reference evidence="2 3" key="1">
    <citation type="submission" date="2020-07" db="EMBL/GenBank/DDBJ databases">
        <title>Genomic Encyclopedia of Type Strains, Phase IV (KMG-V): Genome sequencing to study the core and pangenomes of soil and plant-associated prokaryotes.</title>
        <authorList>
            <person name="Whitman W."/>
        </authorList>
    </citation>
    <scope>NUCLEOTIDE SEQUENCE [LARGE SCALE GENOMIC DNA]</scope>
    <source>
        <strain evidence="2 3">RH2WT43</strain>
    </source>
</reference>
<evidence type="ECO:0000313" key="2">
    <source>
        <dbReference type="EMBL" id="MBA8887630.1"/>
    </source>
</evidence>